<dbReference type="GO" id="GO:0003824">
    <property type="term" value="F:catalytic activity"/>
    <property type="evidence" value="ECO:0007669"/>
    <property type="project" value="InterPro"/>
</dbReference>
<dbReference type="InterPro" id="IPR013785">
    <property type="entry name" value="Aldolase_TIM"/>
</dbReference>
<dbReference type="EMBL" id="DVHB01000003">
    <property type="protein sequence ID" value="HIR38757.1"/>
    <property type="molecule type" value="Genomic_DNA"/>
</dbReference>
<evidence type="ECO:0000256" key="3">
    <source>
        <dbReference type="ARBA" id="ARBA00023004"/>
    </source>
</evidence>
<organism evidence="7 8">
    <name type="scientific">Candidatus Coproplasma stercoripullorum</name>
    <dbReference type="NCBI Taxonomy" id="2840751"/>
    <lineage>
        <taxon>Bacteria</taxon>
        <taxon>Bacillati</taxon>
        <taxon>Bacillota</taxon>
        <taxon>Clostridia</taxon>
        <taxon>Eubacteriales</taxon>
        <taxon>Candidatus Coproplasma</taxon>
    </lineage>
</organism>
<reference evidence="7" key="2">
    <citation type="journal article" date="2021" name="PeerJ">
        <title>Extensive microbial diversity within the chicken gut microbiome revealed by metagenomics and culture.</title>
        <authorList>
            <person name="Gilroy R."/>
            <person name="Ravi A."/>
            <person name="Getino M."/>
            <person name="Pursley I."/>
            <person name="Horton D.L."/>
            <person name="Alikhan N.F."/>
            <person name="Baker D."/>
            <person name="Gharbi K."/>
            <person name="Hall N."/>
            <person name="Watson M."/>
            <person name="Adriaenssens E.M."/>
            <person name="Foster-Nyarko E."/>
            <person name="Jarju S."/>
            <person name="Secka A."/>
            <person name="Antonio M."/>
            <person name="Oren A."/>
            <person name="Chaudhuri R.R."/>
            <person name="La Ragione R."/>
            <person name="Hildebrand F."/>
            <person name="Pallen M.J."/>
        </authorList>
    </citation>
    <scope>NUCLEOTIDE SEQUENCE</scope>
    <source>
        <strain evidence="7">ChiW25-3613</strain>
    </source>
</reference>
<evidence type="ECO:0000313" key="8">
    <source>
        <dbReference type="Proteomes" id="UP000824179"/>
    </source>
</evidence>
<dbReference type="AlphaFoldDB" id="A0A9D1AEN2"/>
<evidence type="ECO:0000256" key="5">
    <source>
        <dbReference type="PIRSR" id="PIRSR004869-50"/>
    </source>
</evidence>
<feature type="binding site" evidence="5">
    <location>
        <position position="55"/>
    </location>
    <ligand>
        <name>[4Fe-4S] cluster</name>
        <dbReference type="ChEBI" id="CHEBI:49883"/>
        <note>4Fe-4S-S-AdoMet</note>
    </ligand>
</feature>
<dbReference type="SFLD" id="SFLDG01099">
    <property type="entry name" value="Uncharacterised_Radical_SAM_Su"/>
    <property type="match status" value="1"/>
</dbReference>
<reference evidence="7" key="1">
    <citation type="submission" date="2020-10" db="EMBL/GenBank/DDBJ databases">
        <authorList>
            <person name="Gilroy R."/>
        </authorList>
    </citation>
    <scope>NUCLEOTIDE SEQUENCE</scope>
    <source>
        <strain evidence="7">ChiW25-3613</strain>
    </source>
</reference>
<dbReference type="InterPro" id="IPR058240">
    <property type="entry name" value="rSAM_sf"/>
</dbReference>
<name>A0A9D1AEN2_9FIRM</name>
<feature type="binding site" evidence="5">
    <location>
        <position position="62"/>
    </location>
    <ligand>
        <name>[4Fe-4S] cluster</name>
        <dbReference type="ChEBI" id="CHEBI:49883"/>
        <note>4Fe-4S-S-AdoMet</note>
    </ligand>
</feature>
<dbReference type="SUPFAM" id="SSF102114">
    <property type="entry name" value="Radical SAM enzymes"/>
    <property type="match status" value="1"/>
</dbReference>
<evidence type="ECO:0000313" key="7">
    <source>
        <dbReference type="EMBL" id="HIR38757.1"/>
    </source>
</evidence>
<dbReference type="GO" id="GO:0046872">
    <property type="term" value="F:metal ion binding"/>
    <property type="evidence" value="ECO:0007669"/>
    <property type="project" value="UniProtKB-KW"/>
</dbReference>
<comment type="cofactor">
    <cofactor evidence="5">
        <name>[4Fe-4S] cluster</name>
        <dbReference type="ChEBI" id="CHEBI:49883"/>
    </cofactor>
    <text evidence="5">Binds 1 [4Fe-4S] cluster. The cluster is coordinated with 3 cysteines and an exchangeable S-adenosyl-L-methionine.</text>
</comment>
<dbReference type="GO" id="GO:0051536">
    <property type="term" value="F:iron-sulfur cluster binding"/>
    <property type="evidence" value="ECO:0007669"/>
    <property type="project" value="UniProtKB-KW"/>
</dbReference>
<dbReference type="PANTHER" id="PTHR43075">
    <property type="entry name" value="FORMATE LYASE ACTIVATING ENZYME, PUTATIVE (AFU_ORTHOLOGUE AFUA_2G15630)-RELATED"/>
    <property type="match status" value="1"/>
</dbReference>
<sequence>MNCTQCPVSCGADRAKSVGACSVKGLKIAKYYLHPFEEPPISFKKGSGCIFFCGCPLKCRFCQNFEVSRAARGKDITPAQLADIFKELEDMGADNINLVNPTHYLADIAEAVSLYRPEIPVVYNTHGYEKLESLSLAAEFVDIWLPDLKFISRDMAARYTSRADYAKYALPAIEFMAKKQPQFDEEGKMLSGCIVRHLIMPMGVEDSVNVVNFVAMLPRTVYFSLMSQYTPCGDIEGIPELNRKITAREYKKVLAAVEAAGLENVFLQERDSAATIYIPKWDY</sequence>
<dbReference type="Proteomes" id="UP000824179">
    <property type="component" value="Unassembled WGS sequence"/>
</dbReference>
<dbReference type="PANTHER" id="PTHR43075:SF1">
    <property type="entry name" value="FORMATE LYASE ACTIVATING ENZYME, PUTATIVE (AFU_ORTHOLOGUE AFUA_2G15630)-RELATED"/>
    <property type="match status" value="1"/>
</dbReference>
<keyword evidence="1 5" id="KW-0949">S-adenosyl-L-methionine</keyword>
<dbReference type="InterPro" id="IPR040085">
    <property type="entry name" value="MJ0674-like"/>
</dbReference>
<protein>
    <submittedName>
        <fullName evidence="7">Radical SAM protein</fullName>
    </submittedName>
</protein>
<evidence type="ECO:0000256" key="1">
    <source>
        <dbReference type="ARBA" id="ARBA00022691"/>
    </source>
</evidence>
<feature type="domain" description="Radical SAM core" evidence="6">
    <location>
        <begin position="50"/>
        <end position="178"/>
    </location>
</feature>
<feature type="binding site" evidence="5">
    <location>
        <position position="59"/>
    </location>
    <ligand>
        <name>[4Fe-4S] cluster</name>
        <dbReference type="ChEBI" id="CHEBI:49883"/>
        <note>4Fe-4S-S-AdoMet</note>
    </ligand>
</feature>
<dbReference type="PIRSF" id="PIRSF004869">
    <property type="entry name" value="PflX_prd"/>
    <property type="match status" value="1"/>
</dbReference>
<proteinExistence type="predicted"/>
<evidence type="ECO:0000256" key="4">
    <source>
        <dbReference type="ARBA" id="ARBA00023014"/>
    </source>
</evidence>
<keyword evidence="2 5" id="KW-0479">Metal-binding</keyword>
<dbReference type="InterPro" id="IPR007197">
    <property type="entry name" value="rSAM"/>
</dbReference>
<dbReference type="Gene3D" id="3.20.20.70">
    <property type="entry name" value="Aldolase class I"/>
    <property type="match status" value="1"/>
</dbReference>
<evidence type="ECO:0000259" key="6">
    <source>
        <dbReference type="Pfam" id="PF04055"/>
    </source>
</evidence>
<dbReference type="SFLD" id="SFLDS00029">
    <property type="entry name" value="Radical_SAM"/>
    <property type="match status" value="1"/>
</dbReference>
<dbReference type="CDD" id="cd01335">
    <property type="entry name" value="Radical_SAM"/>
    <property type="match status" value="1"/>
</dbReference>
<gene>
    <name evidence="7" type="ORF">IAB90_00080</name>
</gene>
<accession>A0A9D1AEN2</accession>
<comment type="caution">
    <text evidence="7">The sequence shown here is derived from an EMBL/GenBank/DDBJ whole genome shotgun (WGS) entry which is preliminary data.</text>
</comment>
<keyword evidence="3 5" id="KW-0408">Iron</keyword>
<dbReference type="InterPro" id="IPR016431">
    <property type="entry name" value="Pyrv-formate_lyase-activ_prd"/>
</dbReference>
<dbReference type="Pfam" id="PF04055">
    <property type="entry name" value="Radical_SAM"/>
    <property type="match status" value="1"/>
</dbReference>
<keyword evidence="4 5" id="KW-0411">Iron-sulfur</keyword>
<evidence type="ECO:0000256" key="2">
    <source>
        <dbReference type="ARBA" id="ARBA00022723"/>
    </source>
</evidence>